<feature type="domain" description="HNH nuclease" evidence="1">
    <location>
        <begin position="126"/>
        <end position="210"/>
    </location>
</feature>
<reference evidence="2" key="1">
    <citation type="journal article" date="2020" name="BMC Genomics">
        <title>Correction to: Identification and distribution of gene clusters required for synthesis of sphingolipid metabolism inhibitors in diverse species of the filamentous fungus Fusarium.</title>
        <authorList>
            <person name="Kim H.S."/>
            <person name="Lohmar J.M."/>
            <person name="Busman M."/>
            <person name="Brown D.W."/>
            <person name="Naumann T.A."/>
            <person name="Divon H.H."/>
            <person name="Lysoe E."/>
            <person name="Uhlig S."/>
            <person name="Proctor R.H."/>
        </authorList>
    </citation>
    <scope>NUCLEOTIDE SEQUENCE</scope>
    <source>
        <strain evidence="2">NRRL 20472</strain>
    </source>
</reference>
<dbReference type="AlphaFoldDB" id="A0A8H4XBZ1"/>
<dbReference type="Proteomes" id="UP000622797">
    <property type="component" value="Unassembled WGS sequence"/>
</dbReference>
<comment type="caution">
    <text evidence="2">The sequence shown here is derived from an EMBL/GenBank/DDBJ whole genome shotgun (WGS) entry which is preliminary data.</text>
</comment>
<dbReference type="OrthoDB" id="5416097at2759"/>
<dbReference type="Pfam" id="PF13391">
    <property type="entry name" value="HNH_2"/>
    <property type="match status" value="1"/>
</dbReference>
<sequence length="362" mass="40892">MLLPLPDINPSFRKPVSLLPTAADEIAKRHEFAIRLQESIQELTPRFNLSAAHVAVILTVPLYTLERHGRLSVEFDNYFTLESTLNELLSLVKHFLQGSRLAFKLSNASRSSAEEALCRERDGRACVVTGTKNPATCHIIPFVWNDTQAAIKRSLSVISSTQALLGLPWIREHGSSLVRGDLGSSDKCWNMLCLDRHLRFWWSRGHLAFKCLGSIPIAGDESMVTVTLQFNWMLRDMLRDRIKPSRDMNLHGDNNDFMEMVERVRVFQAEGNPVQVPHSSFGIKSGHLIHVVMPATDAPKFKAAMDLQWACIKIASISGASNYPDLLPDHDDWEGVDKILRTERWVAQQAERPIPPRGTRIR</sequence>
<dbReference type="InterPro" id="IPR003615">
    <property type="entry name" value="HNH_nuc"/>
</dbReference>
<gene>
    <name evidence="2" type="ORF">FSARC_3822</name>
</gene>
<evidence type="ECO:0000313" key="3">
    <source>
        <dbReference type="Proteomes" id="UP000622797"/>
    </source>
</evidence>
<organism evidence="2 3">
    <name type="scientific">Fusarium sarcochroum</name>
    <dbReference type="NCBI Taxonomy" id="1208366"/>
    <lineage>
        <taxon>Eukaryota</taxon>
        <taxon>Fungi</taxon>
        <taxon>Dikarya</taxon>
        <taxon>Ascomycota</taxon>
        <taxon>Pezizomycotina</taxon>
        <taxon>Sordariomycetes</taxon>
        <taxon>Hypocreomycetidae</taxon>
        <taxon>Hypocreales</taxon>
        <taxon>Nectriaceae</taxon>
        <taxon>Fusarium</taxon>
        <taxon>Fusarium lateritium species complex</taxon>
    </lineage>
</organism>
<proteinExistence type="predicted"/>
<accession>A0A8H4XBZ1</accession>
<dbReference type="EMBL" id="JABEXW010000186">
    <property type="protein sequence ID" value="KAF4968795.1"/>
    <property type="molecule type" value="Genomic_DNA"/>
</dbReference>
<reference evidence="2" key="2">
    <citation type="submission" date="2020-05" db="EMBL/GenBank/DDBJ databases">
        <authorList>
            <person name="Kim H.-S."/>
            <person name="Proctor R.H."/>
            <person name="Brown D.W."/>
        </authorList>
    </citation>
    <scope>NUCLEOTIDE SEQUENCE</scope>
    <source>
        <strain evidence="2">NRRL 20472</strain>
    </source>
</reference>
<evidence type="ECO:0000259" key="1">
    <source>
        <dbReference type="Pfam" id="PF13391"/>
    </source>
</evidence>
<name>A0A8H4XBZ1_9HYPO</name>
<keyword evidence="3" id="KW-1185">Reference proteome</keyword>
<evidence type="ECO:0000313" key="2">
    <source>
        <dbReference type="EMBL" id="KAF4968795.1"/>
    </source>
</evidence>
<protein>
    <recommendedName>
        <fullName evidence="1">HNH nuclease domain-containing protein</fullName>
    </recommendedName>
</protein>